<dbReference type="Proteomes" id="UP000233782">
    <property type="component" value="Unassembled WGS sequence"/>
</dbReference>
<protein>
    <submittedName>
        <fullName evidence="1">Uncharacterized protein</fullName>
    </submittedName>
</protein>
<accession>A0A2N3UBT2</accession>
<organism evidence="1 2">
    <name type="scientific">Pontibacter ramchanderi</name>
    <dbReference type="NCBI Taxonomy" id="1179743"/>
    <lineage>
        <taxon>Bacteria</taxon>
        <taxon>Pseudomonadati</taxon>
        <taxon>Bacteroidota</taxon>
        <taxon>Cytophagia</taxon>
        <taxon>Cytophagales</taxon>
        <taxon>Hymenobacteraceae</taxon>
        <taxon>Pontibacter</taxon>
    </lineage>
</organism>
<evidence type="ECO:0000313" key="2">
    <source>
        <dbReference type="Proteomes" id="UP000233782"/>
    </source>
</evidence>
<proteinExistence type="predicted"/>
<reference evidence="1 2" key="1">
    <citation type="submission" date="2017-12" db="EMBL/GenBank/DDBJ databases">
        <title>Genomic Encyclopedia of Type Strains, Phase III (KMG-III): the genomes of soil and plant-associated and newly described type strains.</title>
        <authorList>
            <person name="Whitman W."/>
        </authorList>
    </citation>
    <scope>NUCLEOTIDE SEQUENCE [LARGE SCALE GENOMIC DNA]</scope>
    <source>
        <strain evidence="1 2">LP43</strain>
    </source>
</reference>
<evidence type="ECO:0000313" key="1">
    <source>
        <dbReference type="EMBL" id="PKV66838.1"/>
    </source>
</evidence>
<name>A0A2N3UBT2_9BACT</name>
<dbReference type="EMBL" id="PJMU01000002">
    <property type="protein sequence ID" value="PKV66838.1"/>
    <property type="molecule type" value="Genomic_DNA"/>
</dbReference>
<dbReference type="AlphaFoldDB" id="A0A2N3UBT2"/>
<comment type="caution">
    <text evidence="1">The sequence shown here is derived from an EMBL/GenBank/DDBJ whole genome shotgun (WGS) entry which is preliminary data.</text>
</comment>
<sequence>MPVSPKGQTFCKLIHNQIYLIIVGIVPFTLFYNNTDTESIDFV</sequence>
<gene>
    <name evidence="1" type="ORF">BD749_1973</name>
</gene>
<keyword evidence="2" id="KW-1185">Reference proteome</keyword>